<dbReference type="GO" id="GO:0003676">
    <property type="term" value="F:nucleic acid binding"/>
    <property type="evidence" value="ECO:0007669"/>
    <property type="project" value="InterPro"/>
</dbReference>
<evidence type="ECO:0000256" key="3">
    <source>
        <dbReference type="ARBA" id="ARBA00022759"/>
    </source>
</evidence>
<dbReference type="Pfam" id="PF13205">
    <property type="entry name" value="Big_5"/>
    <property type="match status" value="1"/>
</dbReference>
<accession>A0A838CVG1</accession>
<keyword evidence="1" id="KW-0540">Nuclease</keyword>
<feature type="chain" id="PRO_5032477584" evidence="6">
    <location>
        <begin position="23"/>
        <end position="330"/>
    </location>
</feature>
<dbReference type="Gene3D" id="2.40.50.90">
    <property type="match status" value="1"/>
</dbReference>
<keyword evidence="9" id="KW-1185">Reference proteome</keyword>
<evidence type="ECO:0000259" key="7">
    <source>
        <dbReference type="PROSITE" id="PS50830"/>
    </source>
</evidence>
<dbReference type="CDD" id="cd00175">
    <property type="entry name" value="SNc"/>
    <property type="match status" value="1"/>
</dbReference>
<dbReference type="InterPro" id="IPR002071">
    <property type="entry name" value="Thermonucl_AS"/>
</dbReference>
<evidence type="ECO:0000256" key="1">
    <source>
        <dbReference type="ARBA" id="ARBA00022722"/>
    </source>
</evidence>
<keyword evidence="4" id="KW-0378">Hydrolase</keyword>
<dbReference type="AlphaFoldDB" id="A0A838CVG1"/>
<keyword evidence="3" id="KW-0255">Endonuclease</keyword>
<reference evidence="8 9" key="1">
    <citation type="journal article" date="2004" name="Extremophiles">
        <title>Halobacillus locisalis sp. nov., a halophilic bacterium isolated from a marine solar saltern of the Yellow Sea in Korea.</title>
        <authorList>
            <person name="Yoon J.H."/>
            <person name="Kang K.H."/>
            <person name="Oh T.K."/>
            <person name="Park Y.H."/>
        </authorList>
    </citation>
    <scope>NUCLEOTIDE SEQUENCE [LARGE SCALE GENOMIC DNA]</scope>
    <source>
        <strain evidence="8 9">KCTC 3788</strain>
    </source>
</reference>
<sequence>MKTKVLSTFFILLMLIPATIFAETFGSEEGVQLDKEWTITFNTPINDQSFDEVYVHKQGQPDQIVTEAVTLYDDHQLKVAAPVNGYERGESYTLHIGNVTSVQGVTMEEDTTYDFTTKATETATVSRIVDGDTIEIEKDGVTETVRLLLVDTPETKHPTEPVQPFGPEASAFAESELLGKTVELEYDGPKRDKYDRLLAYLWVDGNNFNEQLLEEGFARYAYVYDPPYTHANSMMKAQNRAKEAERNIWSLPGYVTEDGFQYEEDPVDEGSGDDGSTYDGPFDPYGDDRDCGDFDTHEEAQAFFEAAGGPEEDPHRLDRDGNGVACESLP</sequence>
<dbReference type="GO" id="GO:0004519">
    <property type="term" value="F:endonuclease activity"/>
    <property type="evidence" value="ECO:0007669"/>
    <property type="project" value="UniProtKB-KW"/>
</dbReference>
<protein>
    <submittedName>
        <fullName evidence="8">Thermonuclease family protein</fullName>
    </submittedName>
</protein>
<name>A0A838CVG1_9BACI</name>
<dbReference type="RefSeq" id="WP_181472956.1">
    <property type="nucleotide sequence ID" value="NZ_JACEFG010000003.1"/>
</dbReference>
<dbReference type="SMART" id="SM00318">
    <property type="entry name" value="SNc"/>
    <property type="match status" value="1"/>
</dbReference>
<organism evidence="8 9">
    <name type="scientific">Halobacillus locisalis</name>
    <dbReference type="NCBI Taxonomy" id="220753"/>
    <lineage>
        <taxon>Bacteria</taxon>
        <taxon>Bacillati</taxon>
        <taxon>Bacillota</taxon>
        <taxon>Bacilli</taxon>
        <taxon>Bacillales</taxon>
        <taxon>Bacillaceae</taxon>
        <taxon>Halobacillus</taxon>
    </lineage>
</organism>
<evidence type="ECO:0000313" key="8">
    <source>
        <dbReference type="EMBL" id="MBA2175901.1"/>
    </source>
</evidence>
<gene>
    <name evidence="8" type="ORF">H0266_13470</name>
</gene>
<dbReference type="PROSITE" id="PS01123">
    <property type="entry name" value="TNASE_1"/>
    <property type="match status" value="1"/>
</dbReference>
<feature type="compositionally biased region" description="Basic and acidic residues" evidence="5">
    <location>
        <begin position="312"/>
        <end position="321"/>
    </location>
</feature>
<dbReference type="GO" id="GO:0016787">
    <property type="term" value="F:hydrolase activity"/>
    <property type="evidence" value="ECO:0007669"/>
    <property type="project" value="UniProtKB-KW"/>
</dbReference>
<dbReference type="EMBL" id="JACEFG010000003">
    <property type="protein sequence ID" value="MBA2175901.1"/>
    <property type="molecule type" value="Genomic_DNA"/>
</dbReference>
<dbReference type="InterPro" id="IPR035437">
    <property type="entry name" value="SNase_OB-fold_sf"/>
</dbReference>
<evidence type="ECO:0000256" key="2">
    <source>
        <dbReference type="ARBA" id="ARBA00022729"/>
    </source>
</evidence>
<evidence type="ECO:0000256" key="5">
    <source>
        <dbReference type="SAM" id="MobiDB-lite"/>
    </source>
</evidence>
<keyword evidence="2 6" id="KW-0732">Signal</keyword>
<feature type="signal peptide" evidence="6">
    <location>
        <begin position="1"/>
        <end position="22"/>
    </location>
</feature>
<dbReference type="PANTHER" id="PTHR12302:SF3">
    <property type="entry name" value="SERINE_THREONINE-PROTEIN KINASE 31"/>
    <property type="match status" value="1"/>
</dbReference>
<dbReference type="InterPro" id="IPR008613">
    <property type="entry name" value="Excalibur_Ca-bd_domain"/>
</dbReference>
<evidence type="ECO:0000313" key="9">
    <source>
        <dbReference type="Proteomes" id="UP000571017"/>
    </source>
</evidence>
<evidence type="ECO:0000256" key="6">
    <source>
        <dbReference type="SAM" id="SignalP"/>
    </source>
</evidence>
<dbReference type="SUPFAM" id="SSF50199">
    <property type="entry name" value="Staphylococcal nuclease"/>
    <property type="match status" value="1"/>
</dbReference>
<dbReference type="Proteomes" id="UP000571017">
    <property type="component" value="Unassembled WGS sequence"/>
</dbReference>
<dbReference type="InterPro" id="IPR014755">
    <property type="entry name" value="Cu-Rt/internalin_Ig-like"/>
</dbReference>
<proteinExistence type="predicted"/>
<feature type="domain" description="TNase-like" evidence="7">
    <location>
        <begin position="119"/>
        <end position="251"/>
    </location>
</feature>
<dbReference type="PANTHER" id="PTHR12302">
    <property type="entry name" value="EBNA2 BINDING PROTEIN P100"/>
    <property type="match status" value="1"/>
</dbReference>
<feature type="compositionally biased region" description="Basic and acidic residues" evidence="5">
    <location>
        <begin position="286"/>
        <end position="300"/>
    </location>
</feature>
<dbReference type="InterPro" id="IPR032812">
    <property type="entry name" value="SbsA_Ig"/>
</dbReference>
<dbReference type="Pfam" id="PF05901">
    <property type="entry name" value="Excalibur"/>
    <property type="match status" value="1"/>
</dbReference>
<feature type="region of interest" description="Disordered" evidence="5">
    <location>
        <begin position="262"/>
        <end position="330"/>
    </location>
</feature>
<dbReference type="PROSITE" id="PS50830">
    <property type="entry name" value="TNASE_3"/>
    <property type="match status" value="1"/>
</dbReference>
<dbReference type="InterPro" id="IPR016071">
    <property type="entry name" value="Staphylococal_nuclease_OB-fold"/>
</dbReference>
<feature type="compositionally biased region" description="Acidic residues" evidence="5">
    <location>
        <begin position="262"/>
        <end position="272"/>
    </location>
</feature>
<evidence type="ECO:0000256" key="4">
    <source>
        <dbReference type="ARBA" id="ARBA00022801"/>
    </source>
</evidence>
<dbReference type="Gene3D" id="2.60.40.1220">
    <property type="match status" value="1"/>
</dbReference>
<dbReference type="Pfam" id="PF00565">
    <property type="entry name" value="SNase"/>
    <property type="match status" value="1"/>
</dbReference>
<comment type="caution">
    <text evidence="8">The sequence shown here is derived from an EMBL/GenBank/DDBJ whole genome shotgun (WGS) entry which is preliminary data.</text>
</comment>